<dbReference type="PROSITE" id="PS51257">
    <property type="entry name" value="PROKAR_LIPOPROTEIN"/>
    <property type="match status" value="1"/>
</dbReference>
<dbReference type="InterPro" id="IPR011101">
    <property type="entry name" value="DUF5131"/>
</dbReference>
<accession>A0ABS3ZUP6</accession>
<name>A0ABS3ZUP6_9BRAD</name>
<dbReference type="RefSeq" id="WP_197711520.1">
    <property type="nucleotide sequence ID" value="NZ_LS398110.1"/>
</dbReference>
<dbReference type="EMBL" id="JAGIKT010000024">
    <property type="protein sequence ID" value="MBP0111889.1"/>
    <property type="molecule type" value="Genomic_DNA"/>
</dbReference>
<organism evidence="1 2">
    <name type="scientific">Bradyrhizobium vignae</name>
    <dbReference type="NCBI Taxonomy" id="1549949"/>
    <lineage>
        <taxon>Bacteria</taxon>
        <taxon>Pseudomonadati</taxon>
        <taxon>Pseudomonadota</taxon>
        <taxon>Alphaproteobacteria</taxon>
        <taxon>Hyphomicrobiales</taxon>
        <taxon>Nitrobacteraceae</taxon>
        <taxon>Bradyrhizobium</taxon>
    </lineage>
</organism>
<reference evidence="1 2" key="1">
    <citation type="submission" date="2021-03" db="EMBL/GenBank/DDBJ databases">
        <title>Genome Sequence of Bradyrhizobium vignae strain ISRA400.</title>
        <authorList>
            <person name="Tisa L.S."/>
            <person name="Svistoonoff S."/>
            <person name="Hocher V."/>
            <person name="Fall S."/>
            <person name="Zaiya A."/>
            <person name="Naing D."/>
            <person name="Niang N."/>
            <person name="Diouf A."/>
            <person name="Dasylva M.C."/>
            <person name="Toure O."/>
            <person name="Gueye M."/>
            <person name="Gully D."/>
            <person name="Tisseyre P."/>
            <person name="Simpson S."/>
            <person name="Morris K."/>
            <person name="Thomas W.K."/>
        </authorList>
    </citation>
    <scope>NUCLEOTIDE SEQUENCE [LARGE SCALE GENOMIC DNA]</scope>
    <source>
        <strain evidence="1 2">ISRA400</strain>
    </source>
</reference>
<dbReference type="Proteomes" id="UP000669317">
    <property type="component" value="Unassembled WGS sequence"/>
</dbReference>
<protein>
    <submittedName>
        <fullName evidence="1">DUF5131 family protein</fullName>
    </submittedName>
</protein>
<gene>
    <name evidence="1" type="ORF">JWS04_12510</name>
</gene>
<dbReference type="Pfam" id="PF07505">
    <property type="entry name" value="DUF5131"/>
    <property type="match status" value="1"/>
</dbReference>
<proteinExistence type="predicted"/>
<keyword evidence="2" id="KW-1185">Reference proteome</keyword>
<evidence type="ECO:0000313" key="2">
    <source>
        <dbReference type="Proteomes" id="UP000669317"/>
    </source>
</evidence>
<sequence>MMGRAGLPGLFVACGCPKRLRSDLSDHLERTAKRLRNASTPHSRPAISPRFVTGIQWAIVRGESGPRSRPMAEEWVREIESACREAARHFFQTMGRRSQEPYWQGSIGGAPSMRCRLGHYRDARGGNFGIIALCPCFARQVKARHGLPA</sequence>
<evidence type="ECO:0000313" key="1">
    <source>
        <dbReference type="EMBL" id="MBP0111889.1"/>
    </source>
</evidence>
<comment type="caution">
    <text evidence="1">The sequence shown here is derived from an EMBL/GenBank/DDBJ whole genome shotgun (WGS) entry which is preliminary data.</text>
</comment>